<dbReference type="Pfam" id="PF00156">
    <property type="entry name" value="Pribosyltran"/>
    <property type="match status" value="1"/>
</dbReference>
<keyword evidence="3" id="KW-1185">Reference proteome</keyword>
<protein>
    <submittedName>
        <fullName evidence="2">Phosphoribosyltransferase</fullName>
    </submittedName>
</protein>
<dbReference type="InterPro" id="IPR029057">
    <property type="entry name" value="PRTase-like"/>
</dbReference>
<organism evidence="2 3">
    <name type="scientific">Phreatobacter stygius</name>
    <dbReference type="NCBI Taxonomy" id="1940610"/>
    <lineage>
        <taxon>Bacteria</taxon>
        <taxon>Pseudomonadati</taxon>
        <taxon>Pseudomonadota</taxon>
        <taxon>Alphaproteobacteria</taxon>
        <taxon>Hyphomicrobiales</taxon>
        <taxon>Phreatobacteraceae</taxon>
        <taxon>Phreatobacter</taxon>
    </lineage>
</organism>
<dbReference type="AlphaFoldDB" id="A0A4D7ARP2"/>
<feature type="domain" description="Phosphoribosyltransferase" evidence="1">
    <location>
        <begin position="9"/>
        <end position="180"/>
    </location>
</feature>
<dbReference type="GO" id="GO:0016757">
    <property type="term" value="F:glycosyltransferase activity"/>
    <property type="evidence" value="ECO:0007669"/>
    <property type="project" value="UniProtKB-KW"/>
</dbReference>
<evidence type="ECO:0000259" key="1">
    <source>
        <dbReference type="Pfam" id="PF00156"/>
    </source>
</evidence>
<proteinExistence type="predicted"/>
<dbReference type="Proteomes" id="UP000298781">
    <property type="component" value="Chromosome"/>
</dbReference>
<reference evidence="2 3" key="1">
    <citation type="submission" date="2019-04" db="EMBL/GenBank/DDBJ databases">
        <title>Phreatobacter aquaticus sp. nov.</title>
        <authorList>
            <person name="Choi A."/>
        </authorList>
    </citation>
    <scope>NUCLEOTIDE SEQUENCE [LARGE SCALE GENOMIC DNA]</scope>
    <source>
        <strain evidence="2 3">KCTC 52518</strain>
    </source>
</reference>
<dbReference type="EMBL" id="CP039690">
    <property type="protein sequence ID" value="QCI64064.1"/>
    <property type="molecule type" value="Genomic_DNA"/>
</dbReference>
<dbReference type="Gene3D" id="3.40.50.2020">
    <property type="match status" value="1"/>
</dbReference>
<dbReference type="InterPro" id="IPR000836">
    <property type="entry name" value="PRTase_dom"/>
</dbReference>
<evidence type="ECO:0000313" key="3">
    <source>
        <dbReference type="Proteomes" id="UP000298781"/>
    </source>
</evidence>
<accession>A0A4D7ARP2</accession>
<dbReference type="KEGG" id="pstg:E8M01_07265"/>
<evidence type="ECO:0000313" key="2">
    <source>
        <dbReference type="EMBL" id="QCI64064.1"/>
    </source>
</evidence>
<keyword evidence="2" id="KW-0328">Glycosyltransferase</keyword>
<dbReference type="Gene3D" id="3.30.1310.20">
    <property type="entry name" value="PRTase-like"/>
    <property type="match status" value="1"/>
</dbReference>
<dbReference type="OrthoDB" id="9810066at2"/>
<dbReference type="CDD" id="cd06223">
    <property type="entry name" value="PRTases_typeI"/>
    <property type="match status" value="1"/>
</dbReference>
<dbReference type="RefSeq" id="WP_136959520.1">
    <property type="nucleotide sequence ID" value="NZ_CP039690.1"/>
</dbReference>
<keyword evidence="2" id="KW-0808">Transferase</keyword>
<name>A0A4D7ARP2_9HYPH</name>
<sequence>MLRDRQDAGRLLAARLSAMTLDRPVVLALPRGGVPVAAEIATILGAPLDLVLVRKIGAPAQPELALGAVVEGAEADIVLDDVLLRYLHVGSAQADQLVARARAELERRGQRYRACRSPVELAGRDVIIVDDGIATGASIRVAIQAVRRRRPGRIILAVPVAAADQVTALQAEVDVVVCQEAPADLSAVSRHYLSFPQVDDAEVIACLEAAGRRNQDP</sequence>
<gene>
    <name evidence="2" type="ORF">E8M01_07265</name>
</gene>
<dbReference type="SUPFAM" id="SSF53271">
    <property type="entry name" value="PRTase-like"/>
    <property type="match status" value="1"/>
</dbReference>